<protein>
    <submittedName>
        <fullName evidence="2">Secreted protein</fullName>
    </submittedName>
</protein>
<dbReference type="WBParaSite" id="Hba_02256">
    <property type="protein sequence ID" value="Hba_02256"/>
    <property type="gene ID" value="Hba_02256"/>
</dbReference>
<proteinExistence type="predicted"/>
<name>A0A1I7WC20_HETBA</name>
<evidence type="ECO:0000313" key="1">
    <source>
        <dbReference type="Proteomes" id="UP000095283"/>
    </source>
</evidence>
<organism evidence="1 2">
    <name type="scientific">Heterorhabditis bacteriophora</name>
    <name type="common">Entomopathogenic nematode worm</name>
    <dbReference type="NCBI Taxonomy" id="37862"/>
    <lineage>
        <taxon>Eukaryota</taxon>
        <taxon>Metazoa</taxon>
        <taxon>Ecdysozoa</taxon>
        <taxon>Nematoda</taxon>
        <taxon>Chromadorea</taxon>
        <taxon>Rhabditida</taxon>
        <taxon>Rhabditina</taxon>
        <taxon>Rhabditomorpha</taxon>
        <taxon>Strongyloidea</taxon>
        <taxon>Heterorhabditidae</taxon>
        <taxon>Heterorhabditis</taxon>
    </lineage>
</organism>
<reference evidence="2" key="1">
    <citation type="submission" date="2016-11" db="UniProtKB">
        <authorList>
            <consortium name="WormBaseParasite"/>
        </authorList>
    </citation>
    <scope>IDENTIFICATION</scope>
</reference>
<dbReference type="Proteomes" id="UP000095283">
    <property type="component" value="Unplaced"/>
</dbReference>
<keyword evidence="1" id="KW-1185">Reference proteome</keyword>
<sequence length="87" mass="9704">MIDVLNVIIIGSIITTNVFTFPVSNEQSIGRIPIPNSPQGQKLSADKQLNNEISTSDISRPIWEGGNNVKPWFTNHSKHRYNISSIN</sequence>
<evidence type="ECO:0000313" key="2">
    <source>
        <dbReference type="WBParaSite" id="Hba_02256"/>
    </source>
</evidence>
<dbReference type="AlphaFoldDB" id="A0A1I7WC20"/>
<accession>A0A1I7WC20</accession>